<feature type="compositionally biased region" description="Basic and acidic residues" evidence="1">
    <location>
        <begin position="1"/>
        <end position="11"/>
    </location>
</feature>
<comment type="caution">
    <text evidence="2">The sequence shown here is derived from an EMBL/GenBank/DDBJ whole genome shotgun (WGS) entry which is preliminary data.</text>
</comment>
<gene>
    <name evidence="2" type="ORF">HK100_006271</name>
</gene>
<evidence type="ECO:0000313" key="2">
    <source>
        <dbReference type="EMBL" id="KAJ3131532.1"/>
    </source>
</evidence>
<feature type="non-terminal residue" evidence="2">
    <location>
        <position position="200"/>
    </location>
</feature>
<dbReference type="AlphaFoldDB" id="A0AAD5T657"/>
<accession>A0AAD5T657</accession>
<evidence type="ECO:0000313" key="3">
    <source>
        <dbReference type="Proteomes" id="UP001211907"/>
    </source>
</evidence>
<feature type="region of interest" description="Disordered" evidence="1">
    <location>
        <begin position="1"/>
        <end position="23"/>
    </location>
</feature>
<keyword evidence="3" id="KW-1185">Reference proteome</keyword>
<organism evidence="2 3">
    <name type="scientific">Physocladia obscura</name>
    <dbReference type="NCBI Taxonomy" id="109957"/>
    <lineage>
        <taxon>Eukaryota</taxon>
        <taxon>Fungi</taxon>
        <taxon>Fungi incertae sedis</taxon>
        <taxon>Chytridiomycota</taxon>
        <taxon>Chytridiomycota incertae sedis</taxon>
        <taxon>Chytridiomycetes</taxon>
        <taxon>Chytridiales</taxon>
        <taxon>Chytriomycetaceae</taxon>
        <taxon>Physocladia</taxon>
    </lineage>
</organism>
<dbReference type="Proteomes" id="UP001211907">
    <property type="component" value="Unassembled WGS sequence"/>
</dbReference>
<reference evidence="2" key="1">
    <citation type="submission" date="2020-05" db="EMBL/GenBank/DDBJ databases">
        <title>Phylogenomic resolution of chytrid fungi.</title>
        <authorList>
            <person name="Stajich J.E."/>
            <person name="Amses K."/>
            <person name="Simmons R."/>
            <person name="Seto K."/>
            <person name="Myers J."/>
            <person name="Bonds A."/>
            <person name="Quandt C.A."/>
            <person name="Barry K."/>
            <person name="Liu P."/>
            <person name="Grigoriev I."/>
            <person name="Longcore J.E."/>
            <person name="James T.Y."/>
        </authorList>
    </citation>
    <scope>NUCLEOTIDE SEQUENCE</scope>
    <source>
        <strain evidence="2">JEL0513</strain>
    </source>
</reference>
<sequence length="200" mass="22440">MKQDLTDHASTEQEPTDLVPTEPESTAETLFSNSVAVSVRKFSTQQIANNTAVHIDLSSLKDFYSKVFNIILLQLAKEITITTDEPRVAWGKKEHNHLTADNLELFIKVGETGMLQVFKSVSNLYPTDLLKWCHPKEVTIILSKYSNAISNQALFKLAKNKLIMLQECNQMLPTTLCQLGSLQLSTLVYYASHALVQDDP</sequence>
<name>A0AAD5T657_9FUNG</name>
<dbReference type="EMBL" id="JADGJH010000291">
    <property type="protein sequence ID" value="KAJ3131532.1"/>
    <property type="molecule type" value="Genomic_DNA"/>
</dbReference>
<protein>
    <submittedName>
        <fullName evidence="2">Uncharacterized protein</fullName>
    </submittedName>
</protein>
<evidence type="ECO:0000256" key="1">
    <source>
        <dbReference type="SAM" id="MobiDB-lite"/>
    </source>
</evidence>
<proteinExistence type="predicted"/>